<dbReference type="InterPro" id="IPR036866">
    <property type="entry name" value="RibonucZ/Hydroxyglut_hydro"/>
</dbReference>
<dbReference type="Proteomes" id="UP000824076">
    <property type="component" value="Unassembled WGS sequence"/>
</dbReference>
<accession>A0A9D1IK14</accession>
<feature type="domain" description="Metallo-beta-lactamase" evidence="1">
    <location>
        <begin position="47"/>
        <end position="223"/>
    </location>
</feature>
<dbReference type="CDD" id="cd16279">
    <property type="entry name" value="metallo-hydrolase-like_MBL-fold"/>
    <property type="match status" value="1"/>
</dbReference>
<protein>
    <submittedName>
        <fullName evidence="2">MBL fold metallo-hydrolase</fullName>
    </submittedName>
</protein>
<dbReference type="EMBL" id="DVMS01000102">
    <property type="protein sequence ID" value="HIU38738.1"/>
    <property type="molecule type" value="Genomic_DNA"/>
</dbReference>
<sequence>MVEIEFLGTGTSTGVPQIGCDCEVCRSSDPRDRRLRCSSIVRVGGLRLLIDCSPDFRTQMLRASDIGLDALLLTHSHYDHVGGMDDLRPYCRHKPFPVYAQPNVLRDIESRIPYCFNEHPYPGVPHFELHPLAETPFLVGGVEIEPLPVMHYRLPVFGYRIGNLAYITDANFIGPATMERIRGVDTLVINALRMTPHLSHFSLPETLEVIRKAAPRRAYLIHMSDGFGLHAATSRLLPDNVEPAYDTEIVRIP</sequence>
<evidence type="ECO:0000313" key="3">
    <source>
        <dbReference type="Proteomes" id="UP000824076"/>
    </source>
</evidence>
<name>A0A9D1IK14_9BACT</name>
<gene>
    <name evidence="2" type="ORF">IAD18_03605</name>
</gene>
<dbReference type="Gene3D" id="3.60.15.10">
    <property type="entry name" value="Ribonuclease Z/Hydroxyacylglutathione hydrolase-like"/>
    <property type="match status" value="1"/>
</dbReference>
<proteinExistence type="predicted"/>
<dbReference type="Pfam" id="PF12706">
    <property type="entry name" value="Lactamase_B_2"/>
    <property type="match status" value="1"/>
</dbReference>
<evidence type="ECO:0000313" key="2">
    <source>
        <dbReference type="EMBL" id="HIU38738.1"/>
    </source>
</evidence>
<dbReference type="SUPFAM" id="SSF56281">
    <property type="entry name" value="Metallo-hydrolase/oxidoreductase"/>
    <property type="match status" value="1"/>
</dbReference>
<evidence type="ECO:0000259" key="1">
    <source>
        <dbReference type="Pfam" id="PF12706"/>
    </source>
</evidence>
<dbReference type="PANTHER" id="PTHR42663">
    <property type="entry name" value="HYDROLASE C777.06C-RELATED-RELATED"/>
    <property type="match status" value="1"/>
</dbReference>
<reference evidence="2" key="2">
    <citation type="journal article" date="2021" name="PeerJ">
        <title>Extensive microbial diversity within the chicken gut microbiome revealed by metagenomics and culture.</title>
        <authorList>
            <person name="Gilroy R."/>
            <person name="Ravi A."/>
            <person name="Getino M."/>
            <person name="Pursley I."/>
            <person name="Horton D.L."/>
            <person name="Alikhan N.F."/>
            <person name="Baker D."/>
            <person name="Gharbi K."/>
            <person name="Hall N."/>
            <person name="Watson M."/>
            <person name="Adriaenssens E.M."/>
            <person name="Foster-Nyarko E."/>
            <person name="Jarju S."/>
            <person name="Secka A."/>
            <person name="Antonio M."/>
            <person name="Oren A."/>
            <person name="Chaudhuri R.R."/>
            <person name="La Ragione R."/>
            <person name="Hildebrand F."/>
            <person name="Pallen M.J."/>
        </authorList>
    </citation>
    <scope>NUCLEOTIDE SEQUENCE</scope>
    <source>
        <strain evidence="2">17073</strain>
    </source>
</reference>
<dbReference type="InterPro" id="IPR001279">
    <property type="entry name" value="Metallo-B-lactamas"/>
</dbReference>
<dbReference type="PANTHER" id="PTHR42663:SF6">
    <property type="entry name" value="HYDROLASE C777.06C-RELATED"/>
    <property type="match status" value="1"/>
</dbReference>
<reference evidence="2" key="1">
    <citation type="submission" date="2020-10" db="EMBL/GenBank/DDBJ databases">
        <authorList>
            <person name="Gilroy R."/>
        </authorList>
    </citation>
    <scope>NUCLEOTIDE SEQUENCE</scope>
    <source>
        <strain evidence="2">17073</strain>
    </source>
</reference>
<comment type="caution">
    <text evidence="2">The sequence shown here is derived from an EMBL/GenBank/DDBJ whole genome shotgun (WGS) entry which is preliminary data.</text>
</comment>
<dbReference type="AlphaFoldDB" id="A0A9D1IK14"/>
<organism evidence="2 3">
    <name type="scientific">Candidatus Limisoma intestinavium</name>
    <dbReference type="NCBI Taxonomy" id="2840856"/>
    <lineage>
        <taxon>Bacteria</taxon>
        <taxon>Pseudomonadati</taxon>
        <taxon>Bacteroidota</taxon>
        <taxon>Bacteroidia</taxon>
        <taxon>Bacteroidales</taxon>
        <taxon>Candidatus Limisoma</taxon>
    </lineage>
</organism>